<reference evidence="3 4" key="1">
    <citation type="submission" date="2017-04" db="EMBL/GenBank/DDBJ databases">
        <title>The whole genome sequencing and assembly of Halobacillus mangrovi strain.</title>
        <authorList>
            <person name="Lee S.-J."/>
            <person name="Park M.-K."/>
            <person name="Kim J.-Y."/>
            <person name="Lee Y.-J."/>
            <person name="Yi H."/>
            <person name="Bahn Y.-S."/>
            <person name="Kim J.F."/>
            <person name="Lee D.-W."/>
        </authorList>
    </citation>
    <scope>NUCLEOTIDE SEQUENCE [LARGE SCALE GENOMIC DNA]</scope>
    <source>
        <strain evidence="3 4">KTB 131</strain>
    </source>
</reference>
<feature type="region of interest" description="Disordered" evidence="1">
    <location>
        <begin position="31"/>
        <end position="70"/>
    </location>
</feature>
<accession>A0A1W5ZSU4</accession>
<organism evidence="3 4">
    <name type="scientific">Halobacillus mangrovi</name>
    <dbReference type="NCBI Taxonomy" id="402384"/>
    <lineage>
        <taxon>Bacteria</taxon>
        <taxon>Bacillati</taxon>
        <taxon>Bacillota</taxon>
        <taxon>Bacilli</taxon>
        <taxon>Bacillales</taxon>
        <taxon>Bacillaceae</taxon>
        <taxon>Halobacillus</taxon>
    </lineage>
</organism>
<dbReference type="Proteomes" id="UP000192527">
    <property type="component" value="Chromosome"/>
</dbReference>
<gene>
    <name evidence="3" type="ORF">HM131_05745</name>
</gene>
<dbReference type="EMBL" id="CP020772">
    <property type="protein sequence ID" value="ARI76368.1"/>
    <property type="molecule type" value="Genomic_DNA"/>
</dbReference>
<keyword evidence="4" id="KW-1185">Reference proteome</keyword>
<protein>
    <submittedName>
        <fullName evidence="3">Uncharacterized protein</fullName>
    </submittedName>
</protein>
<evidence type="ECO:0000256" key="1">
    <source>
        <dbReference type="SAM" id="MobiDB-lite"/>
    </source>
</evidence>
<proteinExistence type="predicted"/>
<dbReference type="KEGG" id="hmn:HM131_05745"/>
<name>A0A1W5ZSU4_9BACI</name>
<dbReference type="InterPro" id="IPR043751">
    <property type="entry name" value="DUF5696"/>
</dbReference>
<dbReference type="OrthoDB" id="9793135at2"/>
<dbReference type="RefSeq" id="WP_085028820.1">
    <property type="nucleotide sequence ID" value="NZ_CP020772.1"/>
</dbReference>
<feature type="chain" id="PRO_5010881479" evidence="2">
    <location>
        <begin position="23"/>
        <end position="756"/>
    </location>
</feature>
<feature type="compositionally biased region" description="Basic and acidic residues" evidence="1">
    <location>
        <begin position="31"/>
        <end position="41"/>
    </location>
</feature>
<feature type="signal peptide" evidence="2">
    <location>
        <begin position="1"/>
        <end position="22"/>
    </location>
</feature>
<keyword evidence="2" id="KW-0732">Signal</keyword>
<evidence type="ECO:0000313" key="3">
    <source>
        <dbReference type="EMBL" id="ARI76368.1"/>
    </source>
</evidence>
<evidence type="ECO:0000256" key="2">
    <source>
        <dbReference type="SAM" id="SignalP"/>
    </source>
</evidence>
<dbReference type="Pfam" id="PF18952">
    <property type="entry name" value="DUF5696"/>
    <property type="match status" value="1"/>
</dbReference>
<dbReference type="STRING" id="402384.HM131_05745"/>
<dbReference type="AlphaFoldDB" id="A0A1W5ZSU4"/>
<sequence>MSNKWKWMVLIVILLFPVQVIATTLTDDEPKTDISEEEKQRSTKMLRYKSNQYTQPEDEESSFEKDNSLDGYDRVAENDHLVLYVEESSLALKIENKQTGFIWNSGLIKGKEYNLNTMWSNMAHSAVTIDYIDGDKTSSESILANESEVSLKKKENGFSATIAFEESEITLQLDVLLDEGAIEVSVPHDKIVEGENKLATLRVYPFLGAVEGTDQDGYMFIPDGSGALMRFEEKQLASMSPYRASIYGEDRGFKRKKTETEEVVRVTPAHKVTLPVYGVTNGVDENAYVNVIAEGKNFADILAYPSGVSTDFHWITAQYNYRYQYYQPTSQNMSGFNVFQKDMNVFDIKERITFLNDEAANYVGMAQTYQQYLLENNMLNEGEDQVDIRLEFLGGEMKEGLLWNSVQPMTPVKDLPDYVKRLQQQGVEDMHVTYRGWSEGGLTGTLPEKFPLESKLGSNEEFKQVNDFFKNENVPLYYYTDYTKAYEGANGFSGRTDVARKINSETIASQGEEEAYFYLSPKKSLEIAKKDITKYEENEMRNLAVDTSANALFSDFNHQMKRPEVMSVYKTMFEELSANMESLALYQPNDYLLSETDRYLEIPMYSSNYNFVTDTVPFMQIVLKGYVPYYASFSNFHYNPVDEVLRMIEYGAYPSFYLTTEPSHELMHTPSEDLYTSEFKGWEKEIVDQYKKVKQSLGQVEGAKITNRKVHQTGVVEVGYSNGKAIVVNYTSENVKAAGIEVEAKGYQVIDRGNES</sequence>
<evidence type="ECO:0000313" key="4">
    <source>
        <dbReference type="Proteomes" id="UP000192527"/>
    </source>
</evidence>